<organism evidence="4 5">
    <name type="scientific">Nitzschia inconspicua</name>
    <dbReference type="NCBI Taxonomy" id="303405"/>
    <lineage>
        <taxon>Eukaryota</taxon>
        <taxon>Sar</taxon>
        <taxon>Stramenopiles</taxon>
        <taxon>Ochrophyta</taxon>
        <taxon>Bacillariophyta</taxon>
        <taxon>Bacillariophyceae</taxon>
        <taxon>Bacillariophycidae</taxon>
        <taxon>Bacillariales</taxon>
        <taxon>Bacillariaceae</taxon>
        <taxon>Nitzschia</taxon>
    </lineage>
</organism>
<accession>A0A9K3LJA1</accession>
<dbReference type="EMBL" id="JAGRRH010000012">
    <property type="protein sequence ID" value="KAG7361926.1"/>
    <property type="molecule type" value="Genomic_DNA"/>
</dbReference>
<comment type="caution">
    <text evidence="4">The sequence shown here is derived from an EMBL/GenBank/DDBJ whole genome shotgun (WGS) entry which is preliminary data.</text>
</comment>
<feature type="region of interest" description="Disordered" evidence="2">
    <location>
        <begin position="242"/>
        <end position="273"/>
    </location>
</feature>
<evidence type="ECO:0000313" key="5">
    <source>
        <dbReference type="Proteomes" id="UP000693970"/>
    </source>
</evidence>
<feature type="transmembrane region" description="Helical" evidence="3">
    <location>
        <begin position="51"/>
        <end position="72"/>
    </location>
</feature>
<dbReference type="OrthoDB" id="39587at2759"/>
<reference evidence="4" key="2">
    <citation type="submission" date="2021-04" db="EMBL/GenBank/DDBJ databases">
        <authorList>
            <person name="Podell S."/>
        </authorList>
    </citation>
    <scope>NUCLEOTIDE SEQUENCE</scope>
    <source>
        <strain evidence="4">Hildebrandi</strain>
    </source>
</reference>
<dbReference type="PANTHER" id="PTHR20883">
    <property type="entry name" value="PHYTANOYL-COA DIOXYGENASE DOMAIN CONTAINING 1"/>
    <property type="match status" value="1"/>
</dbReference>
<keyword evidence="5" id="KW-1185">Reference proteome</keyword>
<proteinExistence type="predicted"/>
<feature type="compositionally biased region" description="Low complexity" evidence="2">
    <location>
        <begin position="247"/>
        <end position="256"/>
    </location>
</feature>
<dbReference type="Pfam" id="PF05721">
    <property type="entry name" value="PhyH"/>
    <property type="match status" value="1"/>
</dbReference>
<dbReference type="GO" id="GO:0051213">
    <property type="term" value="F:dioxygenase activity"/>
    <property type="evidence" value="ECO:0007669"/>
    <property type="project" value="UniProtKB-KW"/>
</dbReference>
<dbReference type="Proteomes" id="UP000693970">
    <property type="component" value="Unassembled WGS sequence"/>
</dbReference>
<dbReference type="InterPro" id="IPR008775">
    <property type="entry name" value="Phytyl_CoA_dOase-like"/>
</dbReference>
<keyword evidence="4" id="KW-0223">Dioxygenase</keyword>
<name>A0A9K3LJA1_9STRA</name>
<dbReference type="AlphaFoldDB" id="A0A9K3LJA1"/>
<keyword evidence="4" id="KW-0560">Oxidoreductase</keyword>
<comment type="cofactor">
    <cofactor evidence="1">
        <name>Fe cation</name>
        <dbReference type="ChEBI" id="CHEBI:24875"/>
    </cofactor>
</comment>
<gene>
    <name evidence="4" type="ORF">IV203_025592</name>
</gene>
<evidence type="ECO:0000256" key="2">
    <source>
        <dbReference type="SAM" id="MobiDB-lite"/>
    </source>
</evidence>
<sequence length="566" mass="64285">MERKLDQAQGLSDGRMDDYFQQKQSNQQYHRCPCHRHQFWYDSAYSFRSHVIAFFLISCLISIVTTCSLVVFSHPLTINGNDDSTSPDQEEAMEDFGVKLLQLQQIQKHQHTETCWKLSAHSSGNMSASSVTKLKDNAPPNDRMESPASSGFGTFDSHFSVLTTTTATNSNRIHSPTRLFSEKQHQHFKQDGFLVVSDLLNKEMLSDVVDAGQNFVAQSKTIESYFSLIEMGMIFQAGETEAHGSNENKNNQSNNQGDTHHHKHAPPSLSIANESNGITDAFRKVALTSVLPQAAAELMQLNHTENLRILRDVFMSKAVNIDESCDWHVDDVGFWPEAFASSKQGINVWIALEDMPRQYQGSMALSPGSHQAHWRHEAYDAIGLNLTLHGGFTKEQATEMARNGVKLLTTCEMNKQAPEIRETIEATKYIPDIRKGDVIFATRSLFHRTVPVTPQGKKYYAARGIEHLNRYSVRYVPGTARLPHGWTFEWSIKSNQKNEGKTLDSAMQQEQENLLWYPRVWPTTDRDLDDRLNYVARTQLDDMKAQTRNDLFELFALFSTNKSEQP</sequence>
<evidence type="ECO:0000256" key="3">
    <source>
        <dbReference type="SAM" id="Phobius"/>
    </source>
</evidence>
<evidence type="ECO:0000256" key="1">
    <source>
        <dbReference type="ARBA" id="ARBA00001962"/>
    </source>
</evidence>
<keyword evidence="3" id="KW-0472">Membrane</keyword>
<evidence type="ECO:0000313" key="4">
    <source>
        <dbReference type="EMBL" id="KAG7361926.1"/>
    </source>
</evidence>
<dbReference type="PANTHER" id="PTHR20883:SF46">
    <property type="entry name" value="PHYTANOYL-COA HYDROXYLASE"/>
    <property type="match status" value="1"/>
</dbReference>
<reference evidence="4" key="1">
    <citation type="journal article" date="2021" name="Sci. Rep.">
        <title>Diploid genomic architecture of Nitzschia inconspicua, an elite biomass production diatom.</title>
        <authorList>
            <person name="Oliver A."/>
            <person name="Podell S."/>
            <person name="Pinowska A."/>
            <person name="Traller J.C."/>
            <person name="Smith S.R."/>
            <person name="McClure R."/>
            <person name="Beliaev A."/>
            <person name="Bohutskyi P."/>
            <person name="Hill E.A."/>
            <person name="Rabines A."/>
            <person name="Zheng H."/>
            <person name="Allen L.Z."/>
            <person name="Kuo A."/>
            <person name="Grigoriev I.V."/>
            <person name="Allen A.E."/>
            <person name="Hazlebeck D."/>
            <person name="Allen E.E."/>
        </authorList>
    </citation>
    <scope>NUCLEOTIDE SEQUENCE</scope>
    <source>
        <strain evidence="4">Hildebrandi</strain>
    </source>
</reference>
<keyword evidence="3" id="KW-0812">Transmembrane</keyword>
<feature type="region of interest" description="Disordered" evidence="2">
    <location>
        <begin position="125"/>
        <end position="147"/>
    </location>
</feature>
<keyword evidence="3" id="KW-1133">Transmembrane helix</keyword>
<protein>
    <submittedName>
        <fullName evidence="4">Phytanoyl-CoA dioxygenase family protein</fullName>
    </submittedName>
</protein>